<dbReference type="InterPro" id="IPR016032">
    <property type="entry name" value="Sig_transdc_resp-reg_C-effctor"/>
</dbReference>
<name>A0A5C6TSB8_9SPHN</name>
<dbReference type="Proteomes" id="UP000321249">
    <property type="component" value="Unassembled WGS sequence"/>
</dbReference>
<dbReference type="Pfam" id="PF00196">
    <property type="entry name" value="GerE"/>
    <property type="match status" value="1"/>
</dbReference>
<dbReference type="PANTHER" id="PTHR44688:SF16">
    <property type="entry name" value="DNA-BINDING TRANSCRIPTIONAL ACTIVATOR DEVR_DOSR"/>
    <property type="match status" value="1"/>
</dbReference>
<accession>A0A5C6TSB8</accession>
<dbReference type="CDD" id="cd06170">
    <property type="entry name" value="LuxR_C_like"/>
    <property type="match status" value="1"/>
</dbReference>
<dbReference type="PANTHER" id="PTHR44688">
    <property type="entry name" value="DNA-BINDING TRANSCRIPTIONAL ACTIVATOR DEVR_DOSR"/>
    <property type="match status" value="1"/>
</dbReference>
<proteinExistence type="predicted"/>
<sequence>MDVALNAQPDGPAADPLAARLALTWLGVDATPRLICTQCCSLLWTNGAGQDALARGGALELRDGLLQAGDRNGQYLFARFVAELGPLPGSVALPFPDGDGHLLLRGRQIGGDSGSRYLGIAFHPTGSGFRALYADLDKVYQLTPAEYRVLGEMIDGRTADAIARLMKLSIETVRSHIRHIYSKLRVSSREELFSRISPFRL</sequence>
<dbReference type="PROSITE" id="PS00622">
    <property type="entry name" value="HTH_LUXR_1"/>
    <property type="match status" value="1"/>
</dbReference>
<evidence type="ECO:0000313" key="6">
    <source>
        <dbReference type="Proteomes" id="UP000321249"/>
    </source>
</evidence>
<dbReference type="EMBL" id="VOQQ01000001">
    <property type="protein sequence ID" value="TXC63136.1"/>
    <property type="molecule type" value="Genomic_DNA"/>
</dbReference>
<evidence type="ECO:0000259" key="4">
    <source>
        <dbReference type="PROSITE" id="PS50043"/>
    </source>
</evidence>
<protein>
    <submittedName>
        <fullName evidence="5">Helix-turn-helix transcriptional regulator</fullName>
    </submittedName>
</protein>
<dbReference type="InterPro" id="IPR000792">
    <property type="entry name" value="Tscrpt_reg_LuxR_C"/>
</dbReference>
<keyword evidence="2" id="KW-0238">DNA-binding</keyword>
<comment type="caution">
    <text evidence="5">The sequence shown here is derived from an EMBL/GenBank/DDBJ whole genome shotgun (WGS) entry which is preliminary data.</text>
</comment>
<dbReference type="PROSITE" id="PS50043">
    <property type="entry name" value="HTH_LUXR_2"/>
    <property type="match status" value="1"/>
</dbReference>
<dbReference type="OrthoDB" id="7201814at2"/>
<evidence type="ECO:0000256" key="3">
    <source>
        <dbReference type="ARBA" id="ARBA00023163"/>
    </source>
</evidence>
<dbReference type="Gene3D" id="1.10.10.10">
    <property type="entry name" value="Winged helix-like DNA-binding domain superfamily/Winged helix DNA-binding domain"/>
    <property type="match status" value="1"/>
</dbReference>
<dbReference type="PRINTS" id="PR00038">
    <property type="entry name" value="HTHLUXR"/>
</dbReference>
<evidence type="ECO:0000256" key="2">
    <source>
        <dbReference type="ARBA" id="ARBA00023125"/>
    </source>
</evidence>
<keyword evidence="1" id="KW-0805">Transcription regulation</keyword>
<keyword evidence="3" id="KW-0804">Transcription</keyword>
<dbReference type="GO" id="GO:0006355">
    <property type="term" value="P:regulation of DNA-templated transcription"/>
    <property type="evidence" value="ECO:0007669"/>
    <property type="project" value="InterPro"/>
</dbReference>
<dbReference type="AlphaFoldDB" id="A0A5C6TSB8"/>
<evidence type="ECO:0000313" key="5">
    <source>
        <dbReference type="EMBL" id="TXC63136.1"/>
    </source>
</evidence>
<dbReference type="RefSeq" id="WP_147042548.1">
    <property type="nucleotide sequence ID" value="NZ_BAABIR010000005.1"/>
</dbReference>
<gene>
    <name evidence="5" type="ORF">FRZ32_05375</name>
</gene>
<feature type="domain" description="HTH luxR-type" evidence="4">
    <location>
        <begin position="135"/>
        <end position="200"/>
    </location>
</feature>
<organism evidence="5 6">
    <name type="scientific">Allosphingosinicella ginsenosidimutans</name>
    <dbReference type="NCBI Taxonomy" id="1176539"/>
    <lineage>
        <taxon>Bacteria</taxon>
        <taxon>Pseudomonadati</taxon>
        <taxon>Pseudomonadota</taxon>
        <taxon>Alphaproteobacteria</taxon>
        <taxon>Sphingomonadales</taxon>
        <taxon>Sphingomonadaceae</taxon>
        <taxon>Allosphingosinicella</taxon>
    </lineage>
</organism>
<dbReference type="GO" id="GO:0003677">
    <property type="term" value="F:DNA binding"/>
    <property type="evidence" value="ECO:0007669"/>
    <property type="project" value="UniProtKB-KW"/>
</dbReference>
<reference evidence="5 6" key="1">
    <citation type="journal article" date="2015" name="J. Microbiol.">
        <title>Sphingosinicella ginsenosidimutans sp. nov., with ginsenoside converting activity.</title>
        <authorList>
            <person name="Kim J.K."/>
            <person name="Kang M.S."/>
            <person name="Park S.C."/>
            <person name="Kim K.M."/>
            <person name="Choi K."/>
            <person name="Yoon M.H."/>
            <person name="Im W.T."/>
        </authorList>
    </citation>
    <scope>NUCLEOTIDE SEQUENCE [LARGE SCALE GENOMIC DNA]</scope>
    <source>
        <strain evidence="5 6">BS-11</strain>
    </source>
</reference>
<keyword evidence="6" id="KW-1185">Reference proteome</keyword>
<dbReference type="InterPro" id="IPR036388">
    <property type="entry name" value="WH-like_DNA-bd_sf"/>
</dbReference>
<dbReference type="SUPFAM" id="SSF46894">
    <property type="entry name" value="C-terminal effector domain of the bipartite response regulators"/>
    <property type="match status" value="1"/>
</dbReference>
<evidence type="ECO:0000256" key="1">
    <source>
        <dbReference type="ARBA" id="ARBA00023015"/>
    </source>
</evidence>
<dbReference type="SMART" id="SM00421">
    <property type="entry name" value="HTH_LUXR"/>
    <property type="match status" value="1"/>
</dbReference>